<name>A0A0D9W5U7_9ORYZ</name>
<dbReference type="InterPro" id="IPR036312">
    <property type="entry name" value="Bifun_inhib/LTP/seed_sf"/>
</dbReference>
<reference evidence="9" key="3">
    <citation type="submission" date="2015-04" db="UniProtKB">
        <authorList>
            <consortium name="EnsemblPlants"/>
        </authorList>
    </citation>
    <scope>IDENTIFICATION</scope>
</reference>
<keyword evidence="6" id="KW-0472">Membrane</keyword>
<feature type="chain" id="PRO_5002348235" description="Bifunctional inhibitor/plant lipid transfer protein/seed storage helical domain-containing protein" evidence="7">
    <location>
        <begin position="27"/>
        <end position="203"/>
    </location>
</feature>
<reference evidence="10" key="2">
    <citation type="submission" date="2013-12" db="EMBL/GenBank/DDBJ databases">
        <authorList>
            <person name="Yu Y."/>
            <person name="Lee S."/>
            <person name="de Baynast K."/>
            <person name="Wissotski M."/>
            <person name="Liu L."/>
            <person name="Talag J."/>
            <person name="Goicoechea J."/>
            <person name="Angelova A."/>
            <person name="Jetty R."/>
            <person name="Kudrna D."/>
            <person name="Golser W."/>
            <person name="Rivera L."/>
            <person name="Zhang J."/>
            <person name="Wing R."/>
        </authorList>
    </citation>
    <scope>NUCLEOTIDE SEQUENCE</scope>
</reference>
<dbReference type="eggNOG" id="ENOG502S5ED">
    <property type="taxonomic scope" value="Eukaryota"/>
</dbReference>
<evidence type="ECO:0000259" key="8">
    <source>
        <dbReference type="Pfam" id="PF14368"/>
    </source>
</evidence>
<dbReference type="PANTHER" id="PTHR33044">
    <property type="entry name" value="BIFUNCTIONAL INHIBITOR/LIPID-TRANSFER PROTEIN/SEED STORAGE 2S ALBUMIN SUPERFAMILY PROTEIN-RELATED"/>
    <property type="match status" value="1"/>
</dbReference>
<dbReference type="EnsemblPlants" id="LPERR04G11810.1">
    <property type="protein sequence ID" value="LPERR04G11810.1"/>
    <property type="gene ID" value="LPERR04G11810"/>
</dbReference>
<keyword evidence="6" id="KW-0812">Transmembrane</keyword>
<keyword evidence="2 7" id="KW-0732">Signal</keyword>
<keyword evidence="10" id="KW-1185">Reference proteome</keyword>
<sequence length="203" mass="19953">MASSAAAISCVVVTVVLVSSVPGTVAQPTGDESPSSCNTHLAGLFPCLAFISGNDAAPSDLCCSNLGSMVHDHPRCLCDALSNSGGGGGGGAIPVPLNMTRATQLPLLCRLDIPQATAAACPALVPVGAAAPPPPPVSIPRSRPNASSTAPSTRTPATPTPLPLTPPRPAMTASPAYSSGLKLIVGGAPVALGFMALVSVLAF</sequence>
<organism evidence="9 10">
    <name type="scientific">Leersia perrieri</name>
    <dbReference type="NCBI Taxonomy" id="77586"/>
    <lineage>
        <taxon>Eukaryota</taxon>
        <taxon>Viridiplantae</taxon>
        <taxon>Streptophyta</taxon>
        <taxon>Embryophyta</taxon>
        <taxon>Tracheophyta</taxon>
        <taxon>Spermatophyta</taxon>
        <taxon>Magnoliopsida</taxon>
        <taxon>Liliopsida</taxon>
        <taxon>Poales</taxon>
        <taxon>Poaceae</taxon>
        <taxon>BOP clade</taxon>
        <taxon>Oryzoideae</taxon>
        <taxon>Oryzeae</taxon>
        <taxon>Oryzinae</taxon>
        <taxon>Leersia</taxon>
    </lineage>
</organism>
<feature type="transmembrane region" description="Helical" evidence="6">
    <location>
        <begin position="183"/>
        <end position="202"/>
    </location>
</feature>
<dbReference type="Proteomes" id="UP000032180">
    <property type="component" value="Chromosome 4"/>
</dbReference>
<keyword evidence="3" id="KW-1015">Disulfide bond</keyword>
<feature type="domain" description="Bifunctional inhibitor/plant lipid transfer protein/seed storage helical" evidence="8">
    <location>
        <begin position="22"/>
        <end position="116"/>
    </location>
</feature>
<dbReference type="InterPro" id="IPR016140">
    <property type="entry name" value="Bifunc_inhib/LTP/seed_store"/>
</dbReference>
<dbReference type="STRING" id="77586.A0A0D9W5U7"/>
<dbReference type="Gene3D" id="1.10.110.10">
    <property type="entry name" value="Plant lipid-transfer and hydrophobic proteins"/>
    <property type="match status" value="1"/>
</dbReference>
<evidence type="ECO:0000313" key="9">
    <source>
        <dbReference type="EnsemblPlants" id="LPERR04G11810.1"/>
    </source>
</evidence>
<evidence type="ECO:0000256" key="6">
    <source>
        <dbReference type="SAM" id="Phobius"/>
    </source>
</evidence>
<feature type="signal peptide" evidence="7">
    <location>
        <begin position="1"/>
        <end position="26"/>
    </location>
</feature>
<dbReference type="Pfam" id="PF14368">
    <property type="entry name" value="LTP_2"/>
    <property type="match status" value="1"/>
</dbReference>
<reference evidence="9 10" key="1">
    <citation type="submission" date="2012-08" db="EMBL/GenBank/DDBJ databases">
        <title>Oryza genome evolution.</title>
        <authorList>
            <person name="Wing R.A."/>
        </authorList>
    </citation>
    <scope>NUCLEOTIDE SEQUENCE</scope>
</reference>
<evidence type="ECO:0000256" key="1">
    <source>
        <dbReference type="ARBA" id="ARBA00009748"/>
    </source>
</evidence>
<accession>A0A0D9W5U7</accession>
<dbReference type="HOGENOM" id="CLU_1350628_0_0_1"/>
<feature type="region of interest" description="Disordered" evidence="5">
    <location>
        <begin position="134"/>
        <end position="171"/>
    </location>
</feature>
<dbReference type="AlphaFoldDB" id="A0A0D9W5U7"/>
<dbReference type="InterPro" id="IPR043325">
    <property type="entry name" value="LTSS"/>
</dbReference>
<keyword evidence="4" id="KW-0325">Glycoprotein</keyword>
<proteinExistence type="inferred from homology"/>
<evidence type="ECO:0000256" key="5">
    <source>
        <dbReference type="SAM" id="MobiDB-lite"/>
    </source>
</evidence>
<feature type="compositionally biased region" description="Pro residues" evidence="5">
    <location>
        <begin position="158"/>
        <end position="169"/>
    </location>
</feature>
<dbReference type="SUPFAM" id="SSF47699">
    <property type="entry name" value="Bifunctional inhibitor/lipid-transfer protein/seed storage 2S albumin"/>
    <property type="match status" value="1"/>
</dbReference>
<evidence type="ECO:0000256" key="4">
    <source>
        <dbReference type="ARBA" id="ARBA00023180"/>
    </source>
</evidence>
<evidence type="ECO:0000256" key="7">
    <source>
        <dbReference type="SAM" id="SignalP"/>
    </source>
</evidence>
<feature type="compositionally biased region" description="Low complexity" evidence="5">
    <location>
        <begin position="146"/>
        <end position="157"/>
    </location>
</feature>
<keyword evidence="6" id="KW-1133">Transmembrane helix</keyword>
<evidence type="ECO:0000313" key="10">
    <source>
        <dbReference type="Proteomes" id="UP000032180"/>
    </source>
</evidence>
<comment type="similarity">
    <text evidence="1">Belongs to the plant LTP family.</text>
</comment>
<protein>
    <recommendedName>
        <fullName evidence="8">Bifunctional inhibitor/plant lipid transfer protein/seed storage helical domain-containing protein</fullName>
    </recommendedName>
</protein>
<dbReference type="Gramene" id="LPERR04G11810.1">
    <property type="protein sequence ID" value="LPERR04G11810.1"/>
    <property type="gene ID" value="LPERR04G11810"/>
</dbReference>
<evidence type="ECO:0000256" key="2">
    <source>
        <dbReference type="ARBA" id="ARBA00022729"/>
    </source>
</evidence>
<dbReference type="CDD" id="cd00010">
    <property type="entry name" value="AAI_LTSS"/>
    <property type="match status" value="1"/>
</dbReference>
<evidence type="ECO:0000256" key="3">
    <source>
        <dbReference type="ARBA" id="ARBA00023157"/>
    </source>
</evidence>